<evidence type="ECO:0000313" key="10">
    <source>
        <dbReference type="Proteomes" id="UP000663877"/>
    </source>
</evidence>
<dbReference type="OrthoDB" id="10266364at2759"/>
<dbReference type="Proteomes" id="UP000663832">
    <property type="component" value="Unassembled WGS sequence"/>
</dbReference>
<evidence type="ECO:0000256" key="3">
    <source>
        <dbReference type="ARBA" id="ARBA00022898"/>
    </source>
</evidence>
<feature type="modified residue" description="N6-(pyridoxal phosphate)lysine" evidence="5">
    <location>
        <position position="74"/>
    </location>
</feature>
<dbReference type="Pfam" id="PF00291">
    <property type="entry name" value="PALP"/>
    <property type="match status" value="1"/>
</dbReference>
<evidence type="ECO:0000256" key="5">
    <source>
        <dbReference type="PIRSR" id="PIRSR006278-2"/>
    </source>
</evidence>
<dbReference type="AlphaFoldDB" id="A0A815JBS4"/>
<dbReference type="EMBL" id="CAJNOI010001039">
    <property type="protein sequence ID" value="CAF1375837.1"/>
    <property type="molecule type" value="Genomic_DNA"/>
</dbReference>
<evidence type="ECO:0000259" key="6">
    <source>
        <dbReference type="Pfam" id="PF00291"/>
    </source>
</evidence>
<evidence type="ECO:0000256" key="1">
    <source>
        <dbReference type="ARBA" id="ARBA00001933"/>
    </source>
</evidence>
<comment type="similarity">
    <text evidence="2">Belongs to the ACC deaminase/D-cysteine desulfhydrase family.</text>
</comment>
<comment type="caution">
    <text evidence="7">The sequence shown here is derived from an EMBL/GenBank/DDBJ whole genome shotgun (WGS) entry which is preliminary data.</text>
</comment>
<evidence type="ECO:0000256" key="2">
    <source>
        <dbReference type="ARBA" id="ARBA00008639"/>
    </source>
</evidence>
<dbReference type="PANTHER" id="PTHR43780:SF2">
    <property type="entry name" value="1-AMINOCYCLOPROPANE-1-CARBOXYLATE DEAMINASE-RELATED"/>
    <property type="match status" value="1"/>
</dbReference>
<proteinExistence type="inferred from homology"/>
<evidence type="ECO:0000313" key="7">
    <source>
        <dbReference type="EMBL" id="CAF1375837.1"/>
    </source>
</evidence>
<evidence type="ECO:0000313" key="9">
    <source>
        <dbReference type="Proteomes" id="UP000663832"/>
    </source>
</evidence>
<comment type="cofactor">
    <cofactor evidence="1">
        <name>pyridoxal 5'-phosphate</name>
        <dbReference type="ChEBI" id="CHEBI:597326"/>
    </cofactor>
</comment>
<evidence type="ECO:0000313" key="8">
    <source>
        <dbReference type="EMBL" id="CAF1386754.1"/>
    </source>
</evidence>
<dbReference type="SUPFAM" id="SSF53686">
    <property type="entry name" value="Tryptophan synthase beta subunit-like PLP-dependent enzymes"/>
    <property type="match status" value="1"/>
</dbReference>
<dbReference type="InterPro" id="IPR036052">
    <property type="entry name" value="TrpB-like_PALP_sf"/>
</dbReference>
<dbReference type="Gene3D" id="3.40.50.1100">
    <property type="match status" value="2"/>
</dbReference>
<dbReference type="PANTHER" id="PTHR43780">
    <property type="entry name" value="1-AMINOCYCLOPROPANE-1-CARBOXYLATE DEAMINASE-RELATED"/>
    <property type="match status" value="1"/>
</dbReference>
<dbReference type="InterPro" id="IPR001926">
    <property type="entry name" value="TrpB-like_PALP"/>
</dbReference>
<sequence length="378" mass="43161">MYRRLSTSSTSTLLKSYSLPINSKELKSKYLPKHRLSLINHETSIEKLQSSLFPSANIYIKRDDQLDSYASGNKLRKLEFLFADILSRPQCQHIITAGSLHSNHCKAVAILAARFKKQAHILLRTDRDEHDEQILQGNVLLNYLLGSKLYLIPKKANIKDEIEPRMKQLEDKLGGKDKCYSIPIGGSDTVGLFGYLDCFINEIVPLIDKYNLGHLVIPVSSGGTMEGLVLGNYFTSNRLRIHAFAVSDNQNYFKTHFNTILHQLELDHLIEHINNNNLVNIIDSYVGLGYGRMTDEQINFLRTIISETGIIFDPVYTGKCLWGLHEELRTKKLDQYSNNNNKNILFLHTGGLLGLMNPDYGKQWLLSNNNHIQNWMKL</sequence>
<organism evidence="7 10">
    <name type="scientific">Adineta steineri</name>
    <dbReference type="NCBI Taxonomy" id="433720"/>
    <lineage>
        <taxon>Eukaryota</taxon>
        <taxon>Metazoa</taxon>
        <taxon>Spiralia</taxon>
        <taxon>Gnathifera</taxon>
        <taxon>Rotifera</taxon>
        <taxon>Eurotatoria</taxon>
        <taxon>Bdelloidea</taxon>
        <taxon>Adinetida</taxon>
        <taxon>Adinetidae</taxon>
        <taxon>Adineta</taxon>
    </lineage>
</organism>
<protein>
    <recommendedName>
        <fullName evidence="6">Tryptophan synthase beta chain-like PALP domain-containing protein</fullName>
    </recommendedName>
</protein>
<dbReference type="GO" id="GO:0019148">
    <property type="term" value="F:D-cysteine desulfhydrase activity"/>
    <property type="evidence" value="ECO:0007669"/>
    <property type="project" value="TreeGrafter"/>
</dbReference>
<reference evidence="7" key="1">
    <citation type="submission" date="2021-02" db="EMBL/GenBank/DDBJ databases">
        <authorList>
            <person name="Nowell W R."/>
        </authorList>
    </citation>
    <scope>NUCLEOTIDE SEQUENCE</scope>
</reference>
<keyword evidence="9" id="KW-1185">Reference proteome</keyword>
<gene>
    <name evidence="7" type="ORF">BJG266_LOCUS36288</name>
    <name evidence="8" type="ORF">QVE165_LOCUS35980</name>
</gene>
<keyword evidence="3 5" id="KW-0663">Pyridoxal phosphate</keyword>
<evidence type="ECO:0000256" key="4">
    <source>
        <dbReference type="PIRSR" id="PIRSR006278-1"/>
    </source>
</evidence>
<dbReference type="Proteomes" id="UP000663877">
    <property type="component" value="Unassembled WGS sequence"/>
</dbReference>
<dbReference type="EMBL" id="CAJNOM010000355">
    <property type="protein sequence ID" value="CAF1386754.1"/>
    <property type="molecule type" value="Genomic_DNA"/>
</dbReference>
<feature type="active site" description="Nucleophile" evidence="4">
    <location>
        <position position="102"/>
    </location>
</feature>
<name>A0A815JBS4_9BILA</name>
<accession>A0A815JBS4</accession>
<dbReference type="InterPro" id="IPR027278">
    <property type="entry name" value="ACCD_DCysDesulf"/>
</dbReference>
<dbReference type="PIRSF" id="PIRSF006278">
    <property type="entry name" value="ACCD_DCysDesulf"/>
    <property type="match status" value="1"/>
</dbReference>
<feature type="domain" description="Tryptophan synthase beta chain-like PALP" evidence="6">
    <location>
        <begin position="54"/>
        <end position="350"/>
    </location>
</feature>